<protein>
    <submittedName>
        <fullName evidence="1">Regulatory protein, P-II family</fullName>
    </submittedName>
</protein>
<dbReference type="Pfam" id="PF00543">
    <property type="entry name" value="P-II"/>
    <property type="match status" value="1"/>
</dbReference>
<dbReference type="InterPro" id="IPR002187">
    <property type="entry name" value="N-reg_PII"/>
</dbReference>
<dbReference type="PROSITE" id="PS51343">
    <property type="entry name" value="PII_GLNB_DOM"/>
    <property type="match status" value="1"/>
</dbReference>
<organism evidence="1">
    <name type="scientific">hydrothermal vent metagenome</name>
    <dbReference type="NCBI Taxonomy" id="652676"/>
    <lineage>
        <taxon>unclassified sequences</taxon>
        <taxon>metagenomes</taxon>
        <taxon>ecological metagenomes</taxon>
    </lineage>
</organism>
<proteinExistence type="predicted"/>
<evidence type="ECO:0000313" key="1">
    <source>
        <dbReference type="EMBL" id="VAX10013.1"/>
    </source>
</evidence>
<name>A0A3B1BDD3_9ZZZZ</name>
<reference evidence="1" key="1">
    <citation type="submission" date="2018-06" db="EMBL/GenBank/DDBJ databases">
        <authorList>
            <person name="Zhirakovskaya E."/>
        </authorList>
    </citation>
    <scope>NUCLEOTIDE SEQUENCE</scope>
</reference>
<dbReference type="SMART" id="SM00938">
    <property type="entry name" value="P-II"/>
    <property type="match status" value="1"/>
</dbReference>
<dbReference type="AlphaFoldDB" id="A0A3B1BDD3"/>
<dbReference type="InterPro" id="IPR015867">
    <property type="entry name" value="N-reg_PII/ATP_PRibTrfase_C"/>
</dbReference>
<accession>A0A3B1BDD3</accession>
<gene>
    <name evidence="1" type="ORF">MNBD_GAMMA25-224</name>
</gene>
<dbReference type="Gene3D" id="3.30.70.120">
    <property type="match status" value="1"/>
</dbReference>
<dbReference type="EMBL" id="UOFY01000043">
    <property type="protein sequence ID" value="VAX10013.1"/>
    <property type="molecule type" value="Genomic_DNA"/>
</dbReference>
<dbReference type="GO" id="GO:0006808">
    <property type="term" value="P:regulation of nitrogen utilization"/>
    <property type="evidence" value="ECO:0007669"/>
    <property type="project" value="InterPro"/>
</dbReference>
<dbReference type="SUPFAM" id="SSF54913">
    <property type="entry name" value="GlnB-like"/>
    <property type="match status" value="1"/>
</dbReference>
<sequence>MHFKLIIALIEDDKTDAVMGAAREAGATGMTVINHARGEGLKQSKTFFGLTLETQRDMLMMLVEEHLCRSILEKIAEVGEFEDKPGSGIAFQIDVEDAVGIKQQIASLSDVVEEEI</sequence>
<dbReference type="GO" id="GO:0030234">
    <property type="term" value="F:enzyme regulator activity"/>
    <property type="evidence" value="ECO:0007669"/>
    <property type="project" value="InterPro"/>
</dbReference>
<dbReference type="InterPro" id="IPR011322">
    <property type="entry name" value="N-reg_PII-like_a/b"/>
</dbReference>